<organism evidence="1 2">
    <name type="scientific">Leucobacter chromiireducens subsp. chromiireducens</name>
    <dbReference type="NCBI Taxonomy" id="660067"/>
    <lineage>
        <taxon>Bacteria</taxon>
        <taxon>Bacillati</taxon>
        <taxon>Actinomycetota</taxon>
        <taxon>Actinomycetes</taxon>
        <taxon>Micrococcales</taxon>
        <taxon>Microbacteriaceae</taxon>
        <taxon>Leucobacter</taxon>
    </lineage>
</organism>
<dbReference type="Proteomes" id="UP001646141">
    <property type="component" value="Unassembled WGS sequence"/>
</dbReference>
<sequence>MLQRVSTGEVELVLVLTTCSDRNDAALAGNVSDVTLRSPTLREPLVVDLMSIPNTAAERVRND</sequence>
<comment type="caution">
    <text evidence="1">The sequence shown here is derived from an EMBL/GenBank/DDBJ whole genome shotgun (WGS) entry which is preliminary data.</text>
</comment>
<dbReference type="EMBL" id="QYAD01000002">
    <property type="protein sequence ID" value="MBL3689821.1"/>
    <property type="molecule type" value="Genomic_DNA"/>
</dbReference>
<name>A0ABS1SNS2_9MICO</name>
<evidence type="ECO:0000313" key="1">
    <source>
        <dbReference type="EMBL" id="MBL3689821.1"/>
    </source>
</evidence>
<protein>
    <submittedName>
        <fullName evidence="1">Uncharacterized protein</fullName>
    </submittedName>
</protein>
<evidence type="ECO:0000313" key="2">
    <source>
        <dbReference type="Proteomes" id="UP001646141"/>
    </source>
</evidence>
<proteinExistence type="predicted"/>
<accession>A0ABS1SNS2</accession>
<gene>
    <name evidence="1" type="ORF">D3226_07575</name>
</gene>
<keyword evidence="2" id="KW-1185">Reference proteome</keyword>
<reference evidence="1 2" key="1">
    <citation type="submission" date="2018-09" db="EMBL/GenBank/DDBJ databases">
        <title>Comparative genomics of Leucobacter spp.</title>
        <authorList>
            <person name="Reis A.C."/>
            <person name="Kolvenbach B.A."/>
            <person name="Corvini P.F.X."/>
            <person name="Nunes O.C."/>
        </authorList>
    </citation>
    <scope>NUCLEOTIDE SEQUENCE [LARGE SCALE GENOMIC DNA]</scope>
    <source>
        <strain evidence="1 2">L-1</strain>
    </source>
</reference>